<protein>
    <submittedName>
        <fullName evidence="2">Uncharacterized protein</fullName>
    </submittedName>
</protein>
<evidence type="ECO:0000313" key="3">
    <source>
        <dbReference type="Proteomes" id="UP001295444"/>
    </source>
</evidence>
<dbReference type="Proteomes" id="UP001295444">
    <property type="component" value="Chromosome 01"/>
</dbReference>
<organism evidence="2 3">
    <name type="scientific">Pelobates cultripes</name>
    <name type="common">Western spadefoot toad</name>
    <dbReference type="NCBI Taxonomy" id="61616"/>
    <lineage>
        <taxon>Eukaryota</taxon>
        <taxon>Metazoa</taxon>
        <taxon>Chordata</taxon>
        <taxon>Craniata</taxon>
        <taxon>Vertebrata</taxon>
        <taxon>Euteleostomi</taxon>
        <taxon>Amphibia</taxon>
        <taxon>Batrachia</taxon>
        <taxon>Anura</taxon>
        <taxon>Pelobatoidea</taxon>
        <taxon>Pelobatidae</taxon>
        <taxon>Pelobates</taxon>
    </lineage>
</organism>
<dbReference type="AlphaFoldDB" id="A0AAD1R013"/>
<proteinExistence type="predicted"/>
<accession>A0AAD1R013</accession>
<evidence type="ECO:0000313" key="2">
    <source>
        <dbReference type="EMBL" id="CAH2221137.1"/>
    </source>
</evidence>
<dbReference type="EMBL" id="OW240912">
    <property type="protein sequence ID" value="CAH2221137.1"/>
    <property type="molecule type" value="Genomic_DNA"/>
</dbReference>
<gene>
    <name evidence="2" type="ORF">PECUL_23A014676</name>
</gene>
<evidence type="ECO:0000256" key="1">
    <source>
        <dbReference type="SAM" id="MobiDB-lite"/>
    </source>
</evidence>
<keyword evidence="3" id="KW-1185">Reference proteome</keyword>
<reference evidence="2" key="1">
    <citation type="submission" date="2022-03" db="EMBL/GenBank/DDBJ databases">
        <authorList>
            <person name="Alioto T."/>
            <person name="Alioto T."/>
            <person name="Gomez Garrido J."/>
        </authorList>
    </citation>
    <scope>NUCLEOTIDE SEQUENCE</scope>
</reference>
<sequence>MGKKNKRNQGPAVPRQPDIRPVIPHRPKMAPEACCTPEASEAYLEEEQSLPLPRLDARSYTPEYEEDEAPATQGDIKRLLVELRQVWRKDLKKVQMEVEEVRQNVQGLETREASRDGKIRATDHKRSTMYSSCPTFTTS</sequence>
<name>A0AAD1R013_PELCU</name>
<feature type="region of interest" description="Disordered" evidence="1">
    <location>
        <begin position="102"/>
        <end position="139"/>
    </location>
</feature>
<feature type="compositionally biased region" description="Basic and acidic residues" evidence="1">
    <location>
        <begin position="109"/>
        <end position="126"/>
    </location>
</feature>
<feature type="region of interest" description="Disordered" evidence="1">
    <location>
        <begin position="1"/>
        <end position="32"/>
    </location>
</feature>
<feature type="compositionally biased region" description="Polar residues" evidence="1">
    <location>
        <begin position="128"/>
        <end position="139"/>
    </location>
</feature>